<sequence>MSVRTVLSWATRAVAVLHIFVSDVVELGETYGESMLPTLQVSNDHAIIDKKFKYGRGIQMGDLIVARKPTEPEGWICKRITGMPGDIILIDPSEKSLKNLSFKTGSVGVLSDDIKEVPKDDFLERKTLPNDKYIIVPEGHCWVTGENLSASLDSRTYSVLPMGLIKGKLIYAWYNPLSFNSHYFRAVSNNFVQEAD</sequence>
<dbReference type="InterPro" id="IPR000223">
    <property type="entry name" value="Pept_S26A_signal_pept_1"/>
</dbReference>
<dbReference type="PANTHER" id="PTHR12383:SF16">
    <property type="entry name" value="MITOCHONDRIAL INNER MEMBRANE PROTEASE SUBUNIT 1"/>
    <property type="match status" value="1"/>
</dbReference>
<dbReference type="Proteomes" id="UP001165120">
    <property type="component" value="Unassembled WGS sequence"/>
</dbReference>
<proteinExistence type="inferred from homology"/>
<evidence type="ECO:0000256" key="1">
    <source>
        <dbReference type="ARBA" id="ARBA00004273"/>
    </source>
</evidence>
<keyword evidence="2 8" id="KW-0999">Mitochondrion inner membrane</keyword>
<evidence type="ECO:0000256" key="5">
    <source>
        <dbReference type="ARBA" id="ARBA00023136"/>
    </source>
</evidence>
<dbReference type="GO" id="GO:0006627">
    <property type="term" value="P:protein processing involved in protein targeting to mitochondrion"/>
    <property type="evidence" value="ECO:0007669"/>
    <property type="project" value="TreeGrafter"/>
</dbReference>
<dbReference type="Pfam" id="PF10502">
    <property type="entry name" value="Peptidase_S26"/>
    <property type="match status" value="1"/>
</dbReference>
<dbReference type="GO" id="GO:0042720">
    <property type="term" value="C:mitochondrial inner membrane peptidase complex"/>
    <property type="evidence" value="ECO:0007669"/>
    <property type="project" value="TreeGrafter"/>
</dbReference>
<evidence type="ECO:0000256" key="7">
    <source>
        <dbReference type="PIRSR" id="PIRSR600223-1"/>
    </source>
</evidence>
<dbReference type="GO" id="GO:0004252">
    <property type="term" value="F:serine-type endopeptidase activity"/>
    <property type="evidence" value="ECO:0007669"/>
    <property type="project" value="InterPro"/>
</dbReference>
<evidence type="ECO:0000256" key="2">
    <source>
        <dbReference type="ARBA" id="ARBA00022792"/>
    </source>
</evidence>
<dbReference type="SUPFAM" id="SSF51306">
    <property type="entry name" value="LexA/Signal peptidase"/>
    <property type="match status" value="1"/>
</dbReference>
<keyword evidence="5" id="KW-0472">Membrane</keyword>
<evidence type="ECO:0000256" key="4">
    <source>
        <dbReference type="ARBA" id="ARBA00023128"/>
    </source>
</evidence>
<evidence type="ECO:0000256" key="3">
    <source>
        <dbReference type="ARBA" id="ARBA00022801"/>
    </source>
</evidence>
<dbReference type="PROSITE" id="PS00760">
    <property type="entry name" value="SPASE_I_2"/>
    <property type="match status" value="1"/>
</dbReference>
<dbReference type="GO" id="GO:0006465">
    <property type="term" value="P:signal peptide processing"/>
    <property type="evidence" value="ECO:0007669"/>
    <property type="project" value="InterPro"/>
</dbReference>
<evidence type="ECO:0000313" key="11">
    <source>
        <dbReference type="Proteomes" id="UP001165120"/>
    </source>
</evidence>
<name>A0A9W6T3U7_CANBO</name>
<evidence type="ECO:0000256" key="8">
    <source>
        <dbReference type="RuleBase" id="RU362041"/>
    </source>
</evidence>
<feature type="domain" description="Peptidase S26" evidence="9">
    <location>
        <begin position="9"/>
        <end position="173"/>
    </location>
</feature>
<dbReference type="InterPro" id="IPR036286">
    <property type="entry name" value="LexA/Signal_pep-like_sf"/>
</dbReference>
<evidence type="ECO:0000313" key="10">
    <source>
        <dbReference type="EMBL" id="GME73682.1"/>
    </source>
</evidence>
<feature type="active site" evidence="7">
    <location>
        <position position="34"/>
    </location>
</feature>
<dbReference type="PRINTS" id="PR00727">
    <property type="entry name" value="LEADERPTASE"/>
</dbReference>
<comment type="similarity">
    <text evidence="6">Belongs to the peptidase S26 family. IMP1 subfamily.</text>
</comment>
<dbReference type="InterPro" id="IPR019757">
    <property type="entry name" value="Pept_S26A_signal_pept_1_Lys-AS"/>
</dbReference>
<dbReference type="CDD" id="cd06530">
    <property type="entry name" value="S26_SPase_I"/>
    <property type="match status" value="1"/>
</dbReference>
<dbReference type="PANTHER" id="PTHR12383">
    <property type="entry name" value="PROTEASE FAMILY S26 MITOCHONDRIAL INNER MEMBRANE PROTEASE-RELATED"/>
    <property type="match status" value="1"/>
</dbReference>
<comment type="subcellular location">
    <subcellularLocation>
        <location evidence="1 8">Mitochondrion inner membrane</location>
    </subcellularLocation>
</comment>
<dbReference type="InterPro" id="IPR052064">
    <property type="entry name" value="Mito_IMP1_subunit"/>
</dbReference>
<dbReference type="Gene3D" id="2.10.109.10">
    <property type="entry name" value="Umud Fragment, subunit A"/>
    <property type="match status" value="1"/>
</dbReference>
<organism evidence="10 11">
    <name type="scientific">Candida boidinii</name>
    <name type="common">Yeast</name>
    <dbReference type="NCBI Taxonomy" id="5477"/>
    <lineage>
        <taxon>Eukaryota</taxon>
        <taxon>Fungi</taxon>
        <taxon>Dikarya</taxon>
        <taxon>Ascomycota</taxon>
        <taxon>Saccharomycotina</taxon>
        <taxon>Pichiomycetes</taxon>
        <taxon>Pichiales</taxon>
        <taxon>Pichiaceae</taxon>
        <taxon>Ogataea</taxon>
        <taxon>Ogataea/Candida clade</taxon>
    </lineage>
</organism>
<reference evidence="10" key="1">
    <citation type="submission" date="2023-04" db="EMBL/GenBank/DDBJ databases">
        <title>Candida boidinii NBRC 10035.</title>
        <authorList>
            <person name="Ichikawa N."/>
            <person name="Sato H."/>
            <person name="Tonouchi N."/>
        </authorList>
    </citation>
    <scope>NUCLEOTIDE SEQUENCE</scope>
    <source>
        <strain evidence="10">NBRC 10035</strain>
    </source>
</reference>
<evidence type="ECO:0000256" key="6">
    <source>
        <dbReference type="ARBA" id="ARBA00038445"/>
    </source>
</evidence>
<comment type="caution">
    <text evidence="10">The sequence shown here is derived from an EMBL/GenBank/DDBJ whole genome shotgun (WGS) entry which is preliminary data.</text>
</comment>
<accession>A0A9W6T3U7</accession>
<dbReference type="EC" id="3.4.21.-" evidence="8"/>
<keyword evidence="11" id="KW-1185">Reference proteome</keyword>
<keyword evidence="4 8" id="KW-0496">Mitochondrion</keyword>
<protein>
    <recommendedName>
        <fullName evidence="8">Mitochondrial inner membrane protease subunit</fullName>
        <ecNumber evidence="8">3.4.21.-</ecNumber>
    </recommendedName>
</protein>
<dbReference type="NCBIfam" id="TIGR02227">
    <property type="entry name" value="sigpep_I_bact"/>
    <property type="match status" value="1"/>
</dbReference>
<evidence type="ECO:0000259" key="9">
    <source>
        <dbReference type="Pfam" id="PF10502"/>
    </source>
</evidence>
<keyword evidence="3 8" id="KW-0378">Hydrolase</keyword>
<keyword evidence="8" id="KW-0645">Protease</keyword>
<dbReference type="AlphaFoldDB" id="A0A9W6T3U7"/>
<dbReference type="InterPro" id="IPR019533">
    <property type="entry name" value="Peptidase_S26"/>
</dbReference>
<feature type="active site" evidence="7">
    <location>
        <position position="78"/>
    </location>
</feature>
<dbReference type="EMBL" id="BSXN01001584">
    <property type="protein sequence ID" value="GME73682.1"/>
    <property type="molecule type" value="Genomic_DNA"/>
</dbReference>
<gene>
    <name evidence="10" type="ORF">Cboi02_000413900</name>
</gene>